<dbReference type="AlphaFoldDB" id="A0A4R3I833"/>
<dbReference type="RefSeq" id="WP_132701842.1">
    <property type="nucleotide sequence ID" value="NZ_SLZR01000009.1"/>
</dbReference>
<evidence type="ECO:0000313" key="3">
    <source>
        <dbReference type="Proteomes" id="UP000295793"/>
    </source>
</evidence>
<evidence type="ECO:0000256" key="1">
    <source>
        <dbReference type="SAM" id="SignalP"/>
    </source>
</evidence>
<feature type="chain" id="PRO_5020527147" description="DUF2330 domain-containing protein" evidence="1">
    <location>
        <begin position="24"/>
        <end position="187"/>
    </location>
</feature>
<dbReference type="PROSITE" id="PS51257">
    <property type="entry name" value="PROKAR_LIPOPROTEIN"/>
    <property type="match status" value="1"/>
</dbReference>
<dbReference type="Proteomes" id="UP000295793">
    <property type="component" value="Unassembled WGS sequence"/>
</dbReference>
<organism evidence="2 3">
    <name type="scientific">Reinekea marinisedimentorum</name>
    <dbReference type="NCBI Taxonomy" id="230495"/>
    <lineage>
        <taxon>Bacteria</taxon>
        <taxon>Pseudomonadati</taxon>
        <taxon>Pseudomonadota</taxon>
        <taxon>Gammaproteobacteria</taxon>
        <taxon>Oceanospirillales</taxon>
        <taxon>Saccharospirillaceae</taxon>
        <taxon>Reinekea</taxon>
    </lineage>
</organism>
<evidence type="ECO:0008006" key="4">
    <source>
        <dbReference type="Google" id="ProtNLM"/>
    </source>
</evidence>
<reference evidence="2 3" key="1">
    <citation type="submission" date="2019-03" db="EMBL/GenBank/DDBJ databases">
        <title>Genomic Encyclopedia of Archaeal and Bacterial Type Strains, Phase II (KMG-II): from individual species to whole genera.</title>
        <authorList>
            <person name="Goeker M."/>
        </authorList>
    </citation>
    <scope>NUCLEOTIDE SEQUENCE [LARGE SCALE GENOMIC DNA]</scope>
    <source>
        <strain evidence="2 3">DSM 15388</strain>
    </source>
</reference>
<dbReference type="EMBL" id="SLZR01000009">
    <property type="protein sequence ID" value="TCS40327.1"/>
    <property type="molecule type" value="Genomic_DNA"/>
</dbReference>
<accession>A0A4R3I833</accession>
<sequence length="187" mass="21380">MRIQAVRYALMLLASVFLLQGCASFGSKDLTEYGRLVIVADASITGGGSQPLWDYKLWAKHRDTEKLEIIPVTVKNNMVMAVSLPMPAGEYDIVHWRWDTDDYSLDLPAQPKLEGEFEIFPQTATVLDKSLKITIHSDTQESEFIQQQTAFTAEEFAALVARNKKLQGLEFYWTRTKDFVWTHKVLF</sequence>
<proteinExistence type="predicted"/>
<keyword evidence="1" id="KW-0732">Signal</keyword>
<gene>
    <name evidence="2" type="ORF">BCF53_10936</name>
</gene>
<feature type="signal peptide" evidence="1">
    <location>
        <begin position="1"/>
        <end position="23"/>
    </location>
</feature>
<evidence type="ECO:0000313" key="2">
    <source>
        <dbReference type="EMBL" id="TCS40327.1"/>
    </source>
</evidence>
<keyword evidence="3" id="KW-1185">Reference proteome</keyword>
<name>A0A4R3I833_9GAMM</name>
<protein>
    <recommendedName>
        <fullName evidence="4">DUF2330 domain-containing protein</fullName>
    </recommendedName>
</protein>
<comment type="caution">
    <text evidence="2">The sequence shown here is derived from an EMBL/GenBank/DDBJ whole genome shotgun (WGS) entry which is preliminary data.</text>
</comment>